<dbReference type="STRING" id="198092.SAMN02745194_03595"/>
<keyword evidence="2" id="KW-1185">Reference proteome</keyword>
<protein>
    <submittedName>
        <fullName evidence="1">Uncharacterized protein</fullName>
    </submittedName>
</protein>
<dbReference type="EMBL" id="FQZF01000023">
    <property type="protein sequence ID" value="SHJ87113.1"/>
    <property type="molecule type" value="Genomic_DNA"/>
</dbReference>
<sequence length="40" mass="4323">MAARPRFLAVPAGEAEGLCVFHRDVHLRGGAEEGTPFLED</sequence>
<accession>A0A1M6MUZ7</accession>
<organism evidence="1 2">
    <name type="scientific">Muricoccus roseus</name>
    <dbReference type="NCBI Taxonomy" id="198092"/>
    <lineage>
        <taxon>Bacteria</taxon>
        <taxon>Pseudomonadati</taxon>
        <taxon>Pseudomonadota</taxon>
        <taxon>Alphaproteobacteria</taxon>
        <taxon>Acetobacterales</taxon>
        <taxon>Roseomonadaceae</taxon>
        <taxon>Muricoccus</taxon>
    </lineage>
</organism>
<proteinExistence type="predicted"/>
<dbReference type="RefSeq" id="WP_277614039.1">
    <property type="nucleotide sequence ID" value="NZ_FQZF01000023.1"/>
</dbReference>
<reference evidence="1 2" key="1">
    <citation type="submission" date="2016-11" db="EMBL/GenBank/DDBJ databases">
        <authorList>
            <person name="Jaros S."/>
            <person name="Januszkiewicz K."/>
            <person name="Wedrychowicz H."/>
        </authorList>
    </citation>
    <scope>NUCLEOTIDE SEQUENCE [LARGE SCALE GENOMIC DNA]</scope>
    <source>
        <strain evidence="1 2">DSM 14916</strain>
    </source>
</reference>
<evidence type="ECO:0000313" key="1">
    <source>
        <dbReference type="EMBL" id="SHJ87113.1"/>
    </source>
</evidence>
<dbReference type="Proteomes" id="UP000184387">
    <property type="component" value="Unassembled WGS sequence"/>
</dbReference>
<evidence type="ECO:0000313" key="2">
    <source>
        <dbReference type="Proteomes" id="UP000184387"/>
    </source>
</evidence>
<dbReference type="AlphaFoldDB" id="A0A1M6MUZ7"/>
<gene>
    <name evidence="1" type="ORF">SAMN02745194_03595</name>
</gene>
<name>A0A1M6MUZ7_9PROT</name>